<gene>
    <name evidence="5" type="ORF">C0Q91_23030</name>
    <name evidence="4" type="ORF">C0Q92_22785</name>
</gene>
<evidence type="ECO:0000259" key="3">
    <source>
        <dbReference type="Pfam" id="PF00501"/>
    </source>
</evidence>
<evidence type="ECO:0000313" key="7">
    <source>
        <dbReference type="Proteomes" id="UP000292693"/>
    </source>
</evidence>
<dbReference type="RefSeq" id="WP_003947996.1">
    <property type="nucleotide sequence ID" value="NC_020990.1"/>
</dbReference>
<dbReference type="Pfam" id="PF23562">
    <property type="entry name" value="AMP-binding_C_3"/>
    <property type="match status" value="1"/>
</dbReference>
<dbReference type="KEGG" id="salb:XNR_4377"/>
<evidence type="ECO:0000313" key="4">
    <source>
        <dbReference type="EMBL" id="RZE18913.1"/>
    </source>
</evidence>
<dbReference type="PANTHER" id="PTHR43272:SF33">
    <property type="entry name" value="AMP-BINDING DOMAIN-CONTAINING PROTEIN-RELATED"/>
    <property type="match status" value="1"/>
</dbReference>
<feature type="domain" description="AMP-dependent synthetase/ligase" evidence="3">
    <location>
        <begin position="21"/>
        <end position="450"/>
    </location>
</feature>
<dbReference type="GO" id="GO:0004467">
    <property type="term" value="F:long-chain fatty acid-CoA ligase activity"/>
    <property type="evidence" value="ECO:0007669"/>
    <property type="project" value="TreeGrafter"/>
</dbReference>
<dbReference type="GO" id="GO:0016020">
    <property type="term" value="C:membrane"/>
    <property type="evidence" value="ECO:0007669"/>
    <property type="project" value="TreeGrafter"/>
</dbReference>
<accession>A0A126Y7S1</accession>
<reference evidence="6 7" key="1">
    <citation type="submission" date="2017-12" db="EMBL/GenBank/DDBJ databases">
        <title>Population genomics insights into the ecological differentiation and adaptive evolution in streptomycetes.</title>
        <authorList>
            <person name="Li Y."/>
            <person name="Huang Y."/>
        </authorList>
    </citation>
    <scope>NUCLEOTIDE SEQUENCE [LARGE SCALE GENOMIC DNA]</scope>
    <source>
        <strain evidence="5 6">FXJ.2339</strain>
        <strain evidence="4 7">NBRC 100770</strain>
    </source>
</reference>
<accession>A0A0X3WPG3</accession>
<dbReference type="eggNOG" id="COG1022">
    <property type="taxonomic scope" value="Bacteria"/>
</dbReference>
<proteinExistence type="predicted"/>
<evidence type="ECO:0000313" key="5">
    <source>
        <dbReference type="EMBL" id="RZE35579.1"/>
    </source>
</evidence>
<keyword evidence="1" id="KW-0547">Nucleotide-binding</keyword>
<dbReference type="Proteomes" id="UP000292693">
    <property type="component" value="Unassembled WGS sequence"/>
</dbReference>
<evidence type="ECO:0000313" key="6">
    <source>
        <dbReference type="Proteomes" id="UP000292095"/>
    </source>
</evidence>
<dbReference type="InterPro" id="IPR042099">
    <property type="entry name" value="ANL_N_sf"/>
</dbReference>
<dbReference type="SUPFAM" id="SSF56801">
    <property type="entry name" value="Acetyl-CoA synthetase-like"/>
    <property type="match status" value="1"/>
</dbReference>
<dbReference type="Pfam" id="PF00501">
    <property type="entry name" value="AMP-binding"/>
    <property type="match status" value="1"/>
</dbReference>
<evidence type="ECO:0000256" key="1">
    <source>
        <dbReference type="ARBA" id="ARBA00022741"/>
    </source>
</evidence>
<name>D6B085_9ACTN</name>
<dbReference type="Proteomes" id="UP000292095">
    <property type="component" value="Unassembled WGS sequence"/>
</dbReference>
<dbReference type="GO" id="GO:0005524">
    <property type="term" value="F:ATP binding"/>
    <property type="evidence" value="ECO:0007669"/>
    <property type="project" value="UniProtKB-KW"/>
</dbReference>
<organism evidence="4 7">
    <name type="scientific">Streptomyces albidoflavus</name>
    <dbReference type="NCBI Taxonomy" id="1886"/>
    <lineage>
        <taxon>Bacteria</taxon>
        <taxon>Bacillati</taxon>
        <taxon>Actinomycetota</taxon>
        <taxon>Actinomycetes</taxon>
        <taxon>Kitasatosporales</taxon>
        <taxon>Streptomycetaceae</taxon>
        <taxon>Streptomyces</taxon>
        <taxon>Streptomyces albidoflavus group</taxon>
    </lineage>
</organism>
<dbReference type="EMBL" id="PKLK01000026">
    <property type="protein sequence ID" value="RZE35579.1"/>
    <property type="molecule type" value="Genomic_DNA"/>
</dbReference>
<dbReference type="CDD" id="cd05907">
    <property type="entry name" value="VL_LC_FACS_like"/>
    <property type="match status" value="1"/>
</dbReference>
<dbReference type="InterPro" id="IPR000873">
    <property type="entry name" value="AMP-dep_synth/lig_dom"/>
</dbReference>
<comment type="caution">
    <text evidence="4">The sequence shown here is derived from an EMBL/GenBank/DDBJ whole genome shotgun (WGS) entry which is preliminary data.</text>
</comment>
<protein>
    <submittedName>
        <fullName evidence="4">Long-chain fatty acid--CoA ligase</fullName>
    </submittedName>
</protein>
<dbReference type="PANTHER" id="PTHR43272">
    <property type="entry name" value="LONG-CHAIN-FATTY-ACID--COA LIGASE"/>
    <property type="match status" value="1"/>
</dbReference>
<dbReference type="GeneID" id="97270184"/>
<dbReference type="InterPro" id="IPR020845">
    <property type="entry name" value="AMP-binding_CS"/>
</dbReference>
<sequence>MSDAQTMIENRPPSVATLFLERVEATPDGEAYRYPVPSAQEGPDDWKSLSWQQAATRVFAIAAGLIELGVDAEQRVALASATRVEWILADLGILCAGAATTTVYPSTNADEAAFILADSESRVLIAEDAEQLAKAREKRAELPHLAHVVVLDPAGAEAAEGDPEGWVLSLADLEKRGAARLEREPELIKERVAAITADQLATVIYTSGTTGRPKGVRLPHDNWSYMAKAIAATGLVGQDDVQYLWLPLAHVFGKVLTSGQIEVGHVTAVDGRVDKIIENLPVVQPTYMAAVPRIFEKVYNGVAAKARAGGGAKYKIFQWAAEVSREWAKTTQDNFRRTGKASAPAALSAKHAVADKLVYAKIREAFGGRLRACISGSAALAPDIGFFFAGAGVHILEGYGLTETSAASFVNPGEAYRTGTVGKPLPGTEVRIAEDGEILLRGPGVMEGYHQLPEKTAEVLEGDGWFHTGDIGELSADGYLKITDRKKDLIKTSGGKYIAPAEVEGQFKAICPFVSNILVHGADRNFCTALIALDEPTLLGWAKEQNLPATTYAEIVARPETQALIEGYVNRLNEGLQRWQTIKKFKLLPRDLDIEHGELTPSLKLKRPVVEREFGHLIDEMYAGTREA</sequence>
<dbReference type="EMBL" id="PKLL01000025">
    <property type="protein sequence ID" value="RZE18913.1"/>
    <property type="molecule type" value="Genomic_DNA"/>
</dbReference>
<dbReference type="Gene3D" id="3.40.50.12780">
    <property type="entry name" value="N-terminal domain of ligase-like"/>
    <property type="match status" value="1"/>
</dbReference>
<accession>A0A2M9SHR8</accession>
<keyword evidence="2" id="KW-0067">ATP-binding</keyword>
<dbReference type="PROSITE" id="PS00455">
    <property type="entry name" value="AMP_BINDING"/>
    <property type="match status" value="1"/>
</dbReference>
<dbReference type="AlphaFoldDB" id="D6B085"/>
<keyword evidence="4" id="KW-0436">Ligase</keyword>
<accession>D6B085</accession>
<evidence type="ECO:0000256" key="2">
    <source>
        <dbReference type="ARBA" id="ARBA00022840"/>
    </source>
</evidence>